<dbReference type="SUPFAM" id="SSF57845">
    <property type="entry name" value="B-box zinc-binding domain"/>
    <property type="match status" value="1"/>
</dbReference>
<dbReference type="Gene3D" id="3.90.228.10">
    <property type="match status" value="1"/>
</dbReference>
<keyword evidence="2" id="KW-0862">Zinc</keyword>
<evidence type="ECO:0000313" key="5">
    <source>
        <dbReference type="EMBL" id="KAJ3220698.1"/>
    </source>
</evidence>
<evidence type="ECO:0000256" key="2">
    <source>
        <dbReference type="ARBA" id="ARBA00022833"/>
    </source>
</evidence>
<dbReference type="PANTHER" id="PTHR25462:SF296">
    <property type="entry name" value="MEIOTIC P26, ISOFORM F"/>
    <property type="match status" value="1"/>
</dbReference>
<dbReference type="PROSITE" id="PS50119">
    <property type="entry name" value="ZF_BBOX"/>
    <property type="match status" value="2"/>
</dbReference>
<keyword evidence="3" id="KW-0863">Zinc-finger</keyword>
<keyword evidence="1" id="KW-0479">Metal-binding</keyword>
<dbReference type="Gene3D" id="3.30.160.60">
    <property type="entry name" value="Classic Zinc Finger"/>
    <property type="match status" value="1"/>
</dbReference>
<protein>
    <recommendedName>
        <fullName evidence="4">B box-type domain-containing protein</fullName>
    </recommendedName>
</protein>
<dbReference type="CDD" id="cd19756">
    <property type="entry name" value="Bbox2"/>
    <property type="match status" value="1"/>
</dbReference>
<dbReference type="CDD" id="cd19821">
    <property type="entry name" value="Bbox1_BBX-like"/>
    <property type="match status" value="1"/>
</dbReference>
<dbReference type="GO" id="GO:0008270">
    <property type="term" value="F:zinc ion binding"/>
    <property type="evidence" value="ECO:0007669"/>
    <property type="project" value="UniProtKB-KW"/>
</dbReference>
<name>A0AAD5U3M4_9FUNG</name>
<comment type="caution">
    <text evidence="5">The sequence shown here is derived from an EMBL/GenBank/DDBJ whole genome shotgun (WGS) entry which is preliminary data.</text>
</comment>
<organism evidence="5 6">
    <name type="scientific">Clydaea vesicula</name>
    <dbReference type="NCBI Taxonomy" id="447962"/>
    <lineage>
        <taxon>Eukaryota</taxon>
        <taxon>Fungi</taxon>
        <taxon>Fungi incertae sedis</taxon>
        <taxon>Chytridiomycota</taxon>
        <taxon>Chytridiomycota incertae sedis</taxon>
        <taxon>Chytridiomycetes</taxon>
        <taxon>Lobulomycetales</taxon>
        <taxon>Lobulomycetaceae</taxon>
        <taxon>Clydaea</taxon>
    </lineage>
</organism>
<dbReference type="InterPro" id="IPR049808">
    <property type="entry name" value="CONSTANS-like_Bbox1"/>
</dbReference>
<evidence type="ECO:0000313" key="6">
    <source>
        <dbReference type="Proteomes" id="UP001211065"/>
    </source>
</evidence>
<dbReference type="InterPro" id="IPR000315">
    <property type="entry name" value="Znf_B-box"/>
</dbReference>
<sequence>MSDRNGTKTPLNHSAPEYGYLEYALQLSLHSSTARISTCHSVSNPHLQVQFDRKCKDVMQQNCWLDASILTGVNTEEEVIRRGFQFTPGQVHGLKIPIGSLRRNLRGMKGGKVVRKLLFCKIGLGRSFVCDEASVETKPLPDGYDSFYIQEGGLKEDPEYYQEYFVKNSQQILPLYLVQYEFDNSKEKKSRELPNCDNCEEEVLATVYCAADKAHLCNKCDTKLHEPKVASRHVRTPIGKGAEIFGHCRHHQEEWIKYYCSQCHIPVCVVCKMVGNHSNGDCAKHQLVSVTDAYNVVLQEAQAVDPVLQGRRTEITNQISAVNSRAKAVEKMGHLVQTQIDEIYRRATEDLRILIQRKMDVLLGDQIELKRQIMEYDRLEDFVKYQQAGDPTQFLFSWSKQQKVRQELHDFKFFRDEIDVNLDIKVTGGVVVSIDHDPIPNSQTNNNYSIQNSTSQSCPSGAIKTITPTMQNMNQQIQISNTSQGLIQKNAVSVNNIGLGIPRRSSERRVQRRTSDFFSETLGAFDQFNLDDD</sequence>
<dbReference type="SMART" id="SM00336">
    <property type="entry name" value="BBOX"/>
    <property type="match status" value="2"/>
</dbReference>
<proteinExistence type="predicted"/>
<dbReference type="Pfam" id="PF00643">
    <property type="entry name" value="zf-B_box"/>
    <property type="match status" value="1"/>
</dbReference>
<dbReference type="Proteomes" id="UP001211065">
    <property type="component" value="Unassembled WGS sequence"/>
</dbReference>
<feature type="domain" description="B box-type" evidence="4">
    <location>
        <begin position="191"/>
        <end position="238"/>
    </location>
</feature>
<reference evidence="5" key="1">
    <citation type="submission" date="2020-05" db="EMBL/GenBank/DDBJ databases">
        <title>Phylogenomic resolution of chytrid fungi.</title>
        <authorList>
            <person name="Stajich J.E."/>
            <person name="Amses K."/>
            <person name="Simmons R."/>
            <person name="Seto K."/>
            <person name="Myers J."/>
            <person name="Bonds A."/>
            <person name="Quandt C.A."/>
            <person name="Barry K."/>
            <person name="Liu P."/>
            <person name="Grigoriev I."/>
            <person name="Longcore J.E."/>
            <person name="James T.Y."/>
        </authorList>
    </citation>
    <scope>NUCLEOTIDE SEQUENCE</scope>
    <source>
        <strain evidence="5">JEL0476</strain>
    </source>
</reference>
<gene>
    <name evidence="5" type="ORF">HK099_004099</name>
</gene>
<dbReference type="GO" id="GO:0061630">
    <property type="term" value="F:ubiquitin protein ligase activity"/>
    <property type="evidence" value="ECO:0007669"/>
    <property type="project" value="TreeGrafter"/>
</dbReference>
<accession>A0AAD5U3M4</accession>
<dbReference type="EMBL" id="JADGJW010000280">
    <property type="protein sequence ID" value="KAJ3220698.1"/>
    <property type="molecule type" value="Genomic_DNA"/>
</dbReference>
<feature type="domain" description="B box-type" evidence="4">
    <location>
        <begin position="248"/>
        <end position="290"/>
    </location>
</feature>
<evidence type="ECO:0000256" key="3">
    <source>
        <dbReference type="PROSITE-ProRule" id="PRU00024"/>
    </source>
</evidence>
<evidence type="ECO:0000259" key="4">
    <source>
        <dbReference type="PROSITE" id="PS50119"/>
    </source>
</evidence>
<dbReference type="AlphaFoldDB" id="A0AAD5U3M4"/>
<evidence type="ECO:0000256" key="1">
    <source>
        <dbReference type="ARBA" id="ARBA00022723"/>
    </source>
</evidence>
<keyword evidence="6" id="KW-1185">Reference proteome</keyword>
<dbReference type="SUPFAM" id="SSF56399">
    <property type="entry name" value="ADP-ribosylation"/>
    <property type="match status" value="1"/>
</dbReference>
<dbReference type="InterPro" id="IPR047153">
    <property type="entry name" value="TRIM45/56/19-like"/>
</dbReference>
<dbReference type="PANTHER" id="PTHR25462">
    <property type="entry name" value="BONUS, ISOFORM C-RELATED"/>
    <property type="match status" value="1"/>
</dbReference>